<evidence type="ECO:0000256" key="1">
    <source>
        <dbReference type="SAM" id="MobiDB-lite"/>
    </source>
</evidence>
<protein>
    <recommendedName>
        <fullName evidence="5">DUF2567 domain-containing protein</fullName>
    </recommendedName>
</protein>
<sequence length="235" mass="23816">MSIPTNPGRPGPAARPSTVTISGYLLYAVAAILAITGLLSLVTIGPISDVYSESYAGTELEGTESFVVVGVIATLVVNILLAIGLAVLAVLNLKGKNVARIITWVVGGLGVCCLGFGLIGSSATSSFGAPTTGDLPDPAEIQERTMEALPGWYNPLSMTLSVIALLALLAALILLALPASNEYFRRAGHGGGEPPLPGGSYPGYPQSPGAEPGYPQAPGSDPGYPPAPGSNPPPR</sequence>
<keyword evidence="2" id="KW-0472">Membrane</keyword>
<dbReference type="RefSeq" id="WP_364220768.1">
    <property type="nucleotide sequence ID" value="NZ_JBCGDC010000002.1"/>
</dbReference>
<evidence type="ECO:0008006" key="5">
    <source>
        <dbReference type="Google" id="ProtNLM"/>
    </source>
</evidence>
<keyword evidence="4" id="KW-1185">Reference proteome</keyword>
<feature type="compositionally biased region" description="Low complexity" evidence="1">
    <location>
        <begin position="198"/>
        <end position="209"/>
    </location>
</feature>
<feature type="compositionally biased region" description="Pro residues" evidence="1">
    <location>
        <begin position="223"/>
        <end position="235"/>
    </location>
</feature>
<keyword evidence="2" id="KW-0812">Transmembrane</keyword>
<feature type="transmembrane region" description="Helical" evidence="2">
    <location>
        <begin position="24"/>
        <end position="47"/>
    </location>
</feature>
<dbReference type="EMBL" id="JBCGDC010000002">
    <property type="protein sequence ID" value="MFB6391676.1"/>
    <property type="molecule type" value="Genomic_DNA"/>
</dbReference>
<proteinExistence type="predicted"/>
<feature type="transmembrane region" description="Helical" evidence="2">
    <location>
        <begin position="67"/>
        <end position="91"/>
    </location>
</feature>
<feature type="transmembrane region" description="Helical" evidence="2">
    <location>
        <begin position="156"/>
        <end position="177"/>
    </location>
</feature>
<gene>
    <name evidence="3" type="ORF">AAFH96_00965</name>
</gene>
<evidence type="ECO:0000313" key="3">
    <source>
        <dbReference type="EMBL" id="MFB6391676.1"/>
    </source>
</evidence>
<comment type="caution">
    <text evidence="3">The sequence shown here is derived from an EMBL/GenBank/DDBJ whole genome shotgun (WGS) entry which is preliminary data.</text>
</comment>
<name>A0ABV5CIN8_9ACTN</name>
<evidence type="ECO:0000256" key="2">
    <source>
        <dbReference type="SAM" id="Phobius"/>
    </source>
</evidence>
<feature type="region of interest" description="Disordered" evidence="1">
    <location>
        <begin position="188"/>
        <end position="235"/>
    </location>
</feature>
<organism evidence="3 4">
    <name type="scientific">Polymorphospora lycopeni</name>
    <dbReference type="NCBI Taxonomy" id="3140240"/>
    <lineage>
        <taxon>Bacteria</taxon>
        <taxon>Bacillati</taxon>
        <taxon>Actinomycetota</taxon>
        <taxon>Actinomycetes</taxon>
        <taxon>Micromonosporales</taxon>
        <taxon>Micromonosporaceae</taxon>
        <taxon>Polymorphospora</taxon>
    </lineage>
</organism>
<feature type="transmembrane region" description="Helical" evidence="2">
    <location>
        <begin position="98"/>
        <end position="119"/>
    </location>
</feature>
<reference evidence="3 4" key="1">
    <citation type="submission" date="2024-04" db="EMBL/GenBank/DDBJ databases">
        <title>Polymorphospora sp. isolated from Baiyangdian Lake in Xiong'an New Area.</title>
        <authorList>
            <person name="Zhang X."/>
            <person name="Liu J."/>
        </authorList>
    </citation>
    <scope>NUCLEOTIDE SEQUENCE [LARGE SCALE GENOMIC DNA]</scope>
    <source>
        <strain evidence="3 4">2-325</strain>
    </source>
</reference>
<evidence type="ECO:0000313" key="4">
    <source>
        <dbReference type="Proteomes" id="UP001582793"/>
    </source>
</evidence>
<keyword evidence="2" id="KW-1133">Transmembrane helix</keyword>
<dbReference type="Proteomes" id="UP001582793">
    <property type="component" value="Unassembled WGS sequence"/>
</dbReference>
<accession>A0ABV5CIN8</accession>